<dbReference type="InterPro" id="IPR045063">
    <property type="entry name" value="Dynamin_N"/>
</dbReference>
<feature type="compositionally biased region" description="Polar residues" evidence="3">
    <location>
        <begin position="102"/>
        <end position="111"/>
    </location>
</feature>
<feature type="compositionally biased region" description="Low complexity" evidence="3">
    <location>
        <begin position="510"/>
        <end position="520"/>
    </location>
</feature>
<evidence type="ECO:0000256" key="3">
    <source>
        <dbReference type="SAM" id="MobiDB-lite"/>
    </source>
</evidence>
<comment type="caution">
    <text evidence="5">The sequence shown here is derived from an EMBL/GenBank/DDBJ whole genome shotgun (WGS) entry which is preliminary data.</text>
</comment>
<feature type="region of interest" description="Disordered" evidence="3">
    <location>
        <begin position="96"/>
        <end position="116"/>
    </location>
</feature>
<feature type="region of interest" description="Disordered" evidence="3">
    <location>
        <begin position="501"/>
        <end position="587"/>
    </location>
</feature>
<evidence type="ECO:0000256" key="2">
    <source>
        <dbReference type="ARBA" id="ARBA00023134"/>
    </source>
</evidence>
<proteinExistence type="predicted"/>
<protein>
    <recommendedName>
        <fullName evidence="4">GED domain-containing protein</fullName>
    </recommendedName>
</protein>
<name>A0ABR4BBB0_9LECA</name>
<keyword evidence="1" id="KW-0547">Nucleotide-binding</keyword>
<dbReference type="Proteomes" id="UP001590951">
    <property type="component" value="Unassembled WGS sequence"/>
</dbReference>
<dbReference type="PROSITE" id="PS51388">
    <property type="entry name" value="GED"/>
    <property type="match status" value="1"/>
</dbReference>
<dbReference type="PANTHER" id="PTHR11566:SF21">
    <property type="entry name" value="DYNAMIN RELATED PROTEIN 1, ISOFORM A"/>
    <property type="match status" value="1"/>
</dbReference>
<keyword evidence="6" id="KW-1185">Reference proteome</keyword>
<organism evidence="5 6">
    <name type="scientific">Lepraria finkii</name>
    <dbReference type="NCBI Taxonomy" id="1340010"/>
    <lineage>
        <taxon>Eukaryota</taxon>
        <taxon>Fungi</taxon>
        <taxon>Dikarya</taxon>
        <taxon>Ascomycota</taxon>
        <taxon>Pezizomycotina</taxon>
        <taxon>Lecanoromycetes</taxon>
        <taxon>OSLEUM clade</taxon>
        <taxon>Lecanoromycetidae</taxon>
        <taxon>Lecanorales</taxon>
        <taxon>Lecanorineae</taxon>
        <taxon>Stereocaulaceae</taxon>
        <taxon>Lepraria</taxon>
    </lineage>
</organism>
<evidence type="ECO:0000259" key="4">
    <source>
        <dbReference type="PROSITE" id="PS51388"/>
    </source>
</evidence>
<gene>
    <name evidence="5" type="ORF">ABVK25_005660</name>
</gene>
<keyword evidence="2" id="KW-0342">GTP-binding</keyword>
<dbReference type="PANTHER" id="PTHR11566">
    <property type="entry name" value="DYNAMIN"/>
    <property type="match status" value="1"/>
</dbReference>
<dbReference type="Pfam" id="PF02212">
    <property type="entry name" value="GED"/>
    <property type="match status" value="1"/>
</dbReference>
<evidence type="ECO:0000313" key="6">
    <source>
        <dbReference type="Proteomes" id="UP001590951"/>
    </source>
</evidence>
<feature type="domain" description="GED" evidence="4">
    <location>
        <begin position="787"/>
        <end position="877"/>
    </location>
</feature>
<dbReference type="Pfam" id="PF01031">
    <property type="entry name" value="Dynamin_M"/>
    <property type="match status" value="1"/>
</dbReference>
<dbReference type="InterPro" id="IPR000375">
    <property type="entry name" value="Dynamin_stalk"/>
</dbReference>
<dbReference type="Pfam" id="PF00350">
    <property type="entry name" value="Dynamin_N"/>
    <property type="match status" value="1"/>
</dbReference>
<reference evidence="5 6" key="1">
    <citation type="submission" date="2024-09" db="EMBL/GenBank/DDBJ databases">
        <title>Rethinking Asexuality: The Enigmatic Case of Functional Sexual Genes in Lepraria (Stereocaulaceae).</title>
        <authorList>
            <person name="Doellman M."/>
            <person name="Sun Y."/>
            <person name="Barcenas-Pena A."/>
            <person name="Lumbsch H.T."/>
            <person name="Grewe F."/>
        </authorList>
    </citation>
    <scope>NUCLEOTIDE SEQUENCE [LARGE SCALE GENOMIC DNA]</scope>
    <source>
        <strain evidence="5 6">Grewe 0041</strain>
    </source>
</reference>
<sequence length="877" mass="98153">MATHPMPPGSWSDIEINPLLSEDTFQNEHSRGLFDAIDRLRSCGASQDIALPELVIVGDQSAGKSSLLQSLTDIPFPVASNVCTRFPTRIISRRTPGRRETTTVSIEPSPSDSDHKIEAWESGRARYNMFDAFKRSFSTMTKADFIKVIDDAAEAMGIGESTGNEANTTSQAQREEINFSDNILKVEISGPDRSHFSILDVPGIFHSLTRRLTKKDKEGVDKMVKGYMKSKQSIIICVANGMNDLGPQAIFEMVDNLNNDGWRTRERTVGVITKCDATQRVEHVIETVENIEKPLCHGWFVVRNRTPSEVDQGVGPLERFQKERDFFNESRWNSIPEERRGTQALKKYLAELLCTRIEQEFPTFLKAIQTNRDCTASSLQDLGVGRRTIEQKRAYLTRIAHDFNSLATQGLRGRYDGLTGNDMKLRMKIRDANDRFVQEMNTDGHYLPFLEQIASENTRKTPQFFPSSGFGGSAGPDSNNTSIFATYQPPNGGIGFGGHGVFPRPDKAQSSSSTPEKTSSLFGNPILGTSFGTVSSADQPKKAQPLFPTSNGASNNRLDSGIFGRKSPLGTNDHSGETAVLSSSTKSPLPPFGKNITFNEPTYIYDWIRNEIKASRGTELQGTMNPDVLPILFHKQARKWRSISESHFENVTILTFKVVCDVLKSECKDPHTSAIIESLIEKANKHSRDRFLALLSQRMDDVLSRHLQTNNPAFEQKVTEARKKRFHAALERYKKAKNLLVTPANQGWPPNVNSSTSPADENQLVIDMRDTGLLFAELHMSNSQNLEDEIHDTLKAYYEITKDDFVEYVNQLIVEPYLNDTEGPVLFFSPVYVASLKDEDIEVLAAEDEKTVLKRKTLGETLARLNQAEAIVREYDG</sequence>
<dbReference type="Gene3D" id="1.20.120.1240">
    <property type="entry name" value="Dynamin, middle domain"/>
    <property type="match status" value="1"/>
</dbReference>
<dbReference type="InterPro" id="IPR027417">
    <property type="entry name" value="P-loop_NTPase"/>
</dbReference>
<feature type="compositionally biased region" description="Polar residues" evidence="3">
    <location>
        <begin position="547"/>
        <end position="558"/>
    </location>
</feature>
<evidence type="ECO:0000256" key="1">
    <source>
        <dbReference type="ARBA" id="ARBA00022741"/>
    </source>
</evidence>
<dbReference type="InterPro" id="IPR020850">
    <property type="entry name" value="GED_dom"/>
</dbReference>
<dbReference type="SMART" id="SM00053">
    <property type="entry name" value="DYNc"/>
    <property type="match status" value="1"/>
</dbReference>
<dbReference type="SUPFAM" id="SSF52540">
    <property type="entry name" value="P-loop containing nucleoside triphosphate hydrolases"/>
    <property type="match status" value="1"/>
</dbReference>
<dbReference type="InterPro" id="IPR003130">
    <property type="entry name" value="GED"/>
</dbReference>
<dbReference type="Gene3D" id="3.40.50.300">
    <property type="entry name" value="P-loop containing nucleotide triphosphate hydrolases"/>
    <property type="match status" value="1"/>
</dbReference>
<dbReference type="EMBL" id="JBHFEH010000017">
    <property type="protein sequence ID" value="KAL2054121.1"/>
    <property type="molecule type" value="Genomic_DNA"/>
</dbReference>
<dbReference type="InterPro" id="IPR022812">
    <property type="entry name" value="Dynamin"/>
</dbReference>
<dbReference type="CDD" id="cd08771">
    <property type="entry name" value="DLP_1"/>
    <property type="match status" value="1"/>
</dbReference>
<dbReference type="InterPro" id="IPR001401">
    <property type="entry name" value="Dynamin_GTPase"/>
</dbReference>
<dbReference type="PRINTS" id="PR00195">
    <property type="entry name" value="DYNAMIN"/>
</dbReference>
<evidence type="ECO:0000313" key="5">
    <source>
        <dbReference type="EMBL" id="KAL2054121.1"/>
    </source>
</evidence>
<accession>A0ABR4BBB0</accession>